<name>A0A813WHH4_9BILA</name>
<dbReference type="EMBL" id="CAJNOL010000575">
    <property type="protein sequence ID" value="CAF1121913.1"/>
    <property type="molecule type" value="Genomic_DNA"/>
</dbReference>
<evidence type="ECO:0000313" key="4">
    <source>
        <dbReference type="Proteomes" id="UP000663854"/>
    </source>
</evidence>
<sequence>MASSSSRRSSVSCADSGVSCNSTATTVNPRYECYWLDSCRGQHELDNCPVRLRELRGKLGIYYSPNAIYKRFTRDQMNDLPLESNPTGCTMIHLLIHKKENNETWLLFVTKFVKEKQQENEVRPSRQLLLTLPSSNPCKKNELQKDVAERALNSITHESEITTNIRSRLKRFLFVNASAIYPLYLPNEHADLLTTHFSPNEEVISLHWCPLSTILNQLPQWDNYLKSQAEGRELAQIRHPSHTGIKLNTGNNEHTIWSVTAACLMCIRNHVGFDTFLQP</sequence>
<protein>
    <submittedName>
        <fullName evidence="2">Uncharacterized protein</fullName>
    </submittedName>
</protein>
<reference evidence="2" key="1">
    <citation type="submission" date="2021-02" db="EMBL/GenBank/DDBJ databases">
        <authorList>
            <person name="Nowell W R."/>
        </authorList>
    </citation>
    <scope>NUCLEOTIDE SEQUENCE</scope>
</reference>
<evidence type="ECO:0000256" key="1">
    <source>
        <dbReference type="SAM" id="MobiDB-lite"/>
    </source>
</evidence>
<keyword evidence="5" id="KW-1185">Reference proteome</keyword>
<dbReference type="EMBL" id="CAJNOH010000083">
    <property type="protein sequence ID" value="CAF0850803.1"/>
    <property type="molecule type" value="Genomic_DNA"/>
</dbReference>
<dbReference type="AlphaFoldDB" id="A0A813WHH4"/>
<evidence type="ECO:0000313" key="3">
    <source>
        <dbReference type="EMBL" id="CAF1121913.1"/>
    </source>
</evidence>
<proteinExistence type="predicted"/>
<feature type="region of interest" description="Disordered" evidence="1">
    <location>
        <begin position="1"/>
        <end position="20"/>
    </location>
</feature>
<evidence type="ECO:0000313" key="5">
    <source>
        <dbReference type="Proteomes" id="UP000663870"/>
    </source>
</evidence>
<dbReference type="Proteomes" id="UP000663870">
    <property type="component" value="Unassembled WGS sequence"/>
</dbReference>
<feature type="compositionally biased region" description="Low complexity" evidence="1">
    <location>
        <begin position="1"/>
        <end position="12"/>
    </location>
</feature>
<organism evidence="2 4">
    <name type="scientific">Rotaria sordida</name>
    <dbReference type="NCBI Taxonomy" id="392033"/>
    <lineage>
        <taxon>Eukaryota</taxon>
        <taxon>Metazoa</taxon>
        <taxon>Spiralia</taxon>
        <taxon>Gnathifera</taxon>
        <taxon>Rotifera</taxon>
        <taxon>Eurotatoria</taxon>
        <taxon>Bdelloidea</taxon>
        <taxon>Philodinida</taxon>
        <taxon>Philodinidae</taxon>
        <taxon>Rotaria</taxon>
    </lineage>
</organism>
<accession>A0A813WHH4</accession>
<gene>
    <name evidence="3" type="ORF">JXQ802_LOCUS20250</name>
    <name evidence="2" type="ORF">PYM288_LOCUS7054</name>
</gene>
<dbReference type="Proteomes" id="UP000663854">
    <property type="component" value="Unassembled WGS sequence"/>
</dbReference>
<comment type="caution">
    <text evidence="2">The sequence shown here is derived from an EMBL/GenBank/DDBJ whole genome shotgun (WGS) entry which is preliminary data.</text>
</comment>
<evidence type="ECO:0000313" key="2">
    <source>
        <dbReference type="EMBL" id="CAF0850803.1"/>
    </source>
</evidence>